<dbReference type="EMBL" id="CP007128">
    <property type="protein sequence ID" value="AHG88524.1"/>
    <property type="molecule type" value="Genomic_DNA"/>
</dbReference>
<dbReference type="InParanoid" id="W0RBN7"/>
<evidence type="ECO:0000313" key="1">
    <source>
        <dbReference type="EMBL" id="AHG88524.1"/>
    </source>
</evidence>
<organism evidence="1 2">
    <name type="scientific">Gemmatirosa kalamazoonensis</name>
    <dbReference type="NCBI Taxonomy" id="861299"/>
    <lineage>
        <taxon>Bacteria</taxon>
        <taxon>Pseudomonadati</taxon>
        <taxon>Gemmatimonadota</taxon>
        <taxon>Gemmatimonadia</taxon>
        <taxon>Gemmatimonadales</taxon>
        <taxon>Gemmatimonadaceae</taxon>
        <taxon>Gemmatirosa</taxon>
    </lineage>
</organism>
<dbReference type="STRING" id="861299.J421_0987"/>
<dbReference type="PANTHER" id="PTHR39186:SF1">
    <property type="entry name" value="DUF2071 DOMAIN-CONTAINING PROTEIN"/>
    <property type="match status" value="1"/>
</dbReference>
<name>W0RBN7_9BACT</name>
<dbReference type="KEGG" id="gba:J421_0987"/>
<evidence type="ECO:0008006" key="3">
    <source>
        <dbReference type="Google" id="ProtNLM"/>
    </source>
</evidence>
<dbReference type="PATRIC" id="fig|861299.3.peg.1000"/>
<reference evidence="1 2" key="1">
    <citation type="journal article" date="2014" name="Genome Announc.">
        <title>Genome Sequence and Methylome of Soil Bacterium Gemmatirosa kalamazoonensis KBS708T, a Member of the Rarely Cultivated Gemmatimonadetes Phylum.</title>
        <authorList>
            <person name="Debruyn J.M."/>
            <person name="Radosevich M."/>
            <person name="Wommack K.E."/>
            <person name="Polson S.W."/>
            <person name="Hauser L.J."/>
            <person name="Fawaz M.N."/>
            <person name="Korlach J."/>
            <person name="Tsai Y.C."/>
        </authorList>
    </citation>
    <scope>NUCLEOTIDE SEQUENCE [LARGE SCALE GENOMIC DNA]</scope>
    <source>
        <strain evidence="1 2">KBS708</strain>
    </source>
</reference>
<dbReference type="InterPro" id="IPR018644">
    <property type="entry name" value="DUF2071"/>
</dbReference>
<dbReference type="Proteomes" id="UP000019151">
    <property type="component" value="Chromosome"/>
</dbReference>
<keyword evidence="2" id="KW-1185">Reference proteome</keyword>
<dbReference type="AlphaFoldDB" id="W0RBN7"/>
<gene>
    <name evidence="1" type="ORF">J421_0987</name>
</gene>
<accession>W0RBN7</accession>
<dbReference type="OrthoDB" id="150993at2"/>
<dbReference type="PANTHER" id="PTHR39186">
    <property type="entry name" value="DUF2071 FAMILY PROTEIN"/>
    <property type="match status" value="1"/>
</dbReference>
<sequence>MLDYDVDPGILRPLVPAGVALDLLDGRALVTVVGFRFLRTRVLGVPIPLHRDFDEVNLRFYVRRELAGGEVRHGVTFVRELVPRLAIALVARALFNEPYRAVPMRSSTTGRLSYEWRSDGLWQSVSATPSGEPAEPPAGSQAAFVTRRHWGYTRQRDGRTIEYEVRHPVWRVWRAEAPRLSADVAGLWGEAFVAPLAGAPSGASIADGSAVTVSAPRWIR</sequence>
<dbReference type="eggNOG" id="COG3361">
    <property type="taxonomic scope" value="Bacteria"/>
</dbReference>
<dbReference type="FunCoup" id="W0RBN7">
    <property type="interactions" value="1"/>
</dbReference>
<dbReference type="Pfam" id="PF09844">
    <property type="entry name" value="DUF2071"/>
    <property type="match status" value="1"/>
</dbReference>
<proteinExistence type="predicted"/>
<dbReference type="RefSeq" id="WP_025410058.1">
    <property type="nucleotide sequence ID" value="NZ_CP007128.1"/>
</dbReference>
<dbReference type="HOGENOM" id="CLU_102511_0_0_0"/>
<evidence type="ECO:0000313" key="2">
    <source>
        <dbReference type="Proteomes" id="UP000019151"/>
    </source>
</evidence>
<protein>
    <recommendedName>
        <fullName evidence="3">DUF2071 domain-containing protein</fullName>
    </recommendedName>
</protein>